<dbReference type="Proteomes" id="UP000246464">
    <property type="component" value="Chromosome 18"/>
</dbReference>
<organism evidence="2 3">
    <name type="scientific">Scophthalmus maximus</name>
    <name type="common">Turbot</name>
    <name type="synonym">Psetta maxima</name>
    <dbReference type="NCBI Taxonomy" id="52904"/>
    <lineage>
        <taxon>Eukaryota</taxon>
        <taxon>Metazoa</taxon>
        <taxon>Chordata</taxon>
        <taxon>Craniata</taxon>
        <taxon>Vertebrata</taxon>
        <taxon>Euteleostomi</taxon>
        <taxon>Actinopterygii</taxon>
        <taxon>Neopterygii</taxon>
        <taxon>Teleostei</taxon>
        <taxon>Neoteleostei</taxon>
        <taxon>Acanthomorphata</taxon>
        <taxon>Carangaria</taxon>
        <taxon>Pleuronectiformes</taxon>
        <taxon>Pleuronectoidei</taxon>
        <taxon>Scophthalmidae</taxon>
        <taxon>Scophthalmus</taxon>
    </lineage>
</organism>
<evidence type="ECO:0000313" key="2">
    <source>
        <dbReference type="EMBL" id="AWP17998.1"/>
    </source>
</evidence>
<dbReference type="AlphaFoldDB" id="A0A2U9CN63"/>
<accession>A0A2U9CN63</accession>
<feature type="compositionally biased region" description="Basic and acidic residues" evidence="1">
    <location>
        <begin position="91"/>
        <end position="126"/>
    </location>
</feature>
<dbReference type="EMBL" id="CP026260">
    <property type="protein sequence ID" value="AWP17998.1"/>
    <property type="molecule type" value="Genomic_DNA"/>
</dbReference>
<evidence type="ECO:0000313" key="3">
    <source>
        <dbReference type="Proteomes" id="UP000246464"/>
    </source>
</evidence>
<sequence>MPRAAKQILWTAAPLPYCPVLCHTAENQIPTRTPNSLEDKYLINKETGLLTLGYHRDADDVLSPVKASLHDRTPPVALCPLMKVPVGMTGCERERAGEDEERNGGREESKEKDRQDGVSEKKEIKERRKKRLQS</sequence>
<protein>
    <submittedName>
        <fullName evidence="2">Uncharacterized protein</fullName>
    </submittedName>
</protein>
<gene>
    <name evidence="2" type="ORF">SMAX5B_017284</name>
</gene>
<keyword evidence="3" id="KW-1185">Reference proteome</keyword>
<reference evidence="2 3" key="1">
    <citation type="submission" date="2017-12" db="EMBL/GenBank/DDBJ databases">
        <title>Integrating genomic resources of turbot (Scophthalmus maximus) in depth evaluation of genetic and physical mapping variation across individuals.</title>
        <authorList>
            <person name="Martinez P."/>
        </authorList>
    </citation>
    <scope>NUCLEOTIDE SEQUENCE [LARGE SCALE GENOMIC DNA]</scope>
</reference>
<feature type="region of interest" description="Disordered" evidence="1">
    <location>
        <begin position="90"/>
        <end position="134"/>
    </location>
</feature>
<name>A0A2U9CN63_SCOMX</name>
<proteinExistence type="predicted"/>
<evidence type="ECO:0000256" key="1">
    <source>
        <dbReference type="SAM" id="MobiDB-lite"/>
    </source>
</evidence>